<evidence type="ECO:0000313" key="1">
    <source>
        <dbReference type="EMBL" id="CAB4132446.1"/>
    </source>
</evidence>
<sequence>MISYIRQEISKLQEEQMSLQSQITSGQNISPQQSYRYREVTIKIERISKQLNALMYPSSTSTPLTGRIFK</sequence>
<accession>A0A6J5LH14</accession>
<proteinExistence type="predicted"/>
<organism evidence="1">
    <name type="scientific">uncultured Caudovirales phage</name>
    <dbReference type="NCBI Taxonomy" id="2100421"/>
    <lineage>
        <taxon>Viruses</taxon>
        <taxon>Duplodnaviria</taxon>
        <taxon>Heunggongvirae</taxon>
        <taxon>Uroviricota</taxon>
        <taxon>Caudoviricetes</taxon>
        <taxon>Peduoviridae</taxon>
        <taxon>Maltschvirus</taxon>
        <taxon>Maltschvirus maltsch</taxon>
    </lineage>
</organism>
<gene>
    <name evidence="1" type="ORF">UFOVP255_15</name>
</gene>
<protein>
    <submittedName>
        <fullName evidence="1">Uncharacterized protein</fullName>
    </submittedName>
</protein>
<dbReference type="EMBL" id="LR796265">
    <property type="protein sequence ID" value="CAB4132446.1"/>
    <property type="molecule type" value="Genomic_DNA"/>
</dbReference>
<reference evidence="1" key="1">
    <citation type="submission" date="2020-04" db="EMBL/GenBank/DDBJ databases">
        <authorList>
            <person name="Chiriac C."/>
            <person name="Salcher M."/>
            <person name="Ghai R."/>
            <person name="Kavagutti S V."/>
        </authorList>
    </citation>
    <scope>NUCLEOTIDE SEQUENCE</scope>
</reference>
<name>A0A6J5LH14_9CAUD</name>